<evidence type="ECO:0000313" key="3">
    <source>
        <dbReference type="Proteomes" id="UP000177701"/>
    </source>
</evidence>
<dbReference type="InterPro" id="IPR036188">
    <property type="entry name" value="FAD/NAD-bd_sf"/>
</dbReference>
<evidence type="ECO:0008006" key="4">
    <source>
        <dbReference type="Google" id="ProtNLM"/>
    </source>
</evidence>
<dbReference type="Proteomes" id="UP000177701">
    <property type="component" value="Unassembled WGS sequence"/>
</dbReference>
<organism evidence="2 3">
    <name type="scientific">Candidatus Sediminicultor quintus</name>
    <dbReference type="NCBI Taxonomy" id="1797291"/>
    <lineage>
        <taxon>Bacteria</taxon>
        <taxon>Pseudomonadati</taxon>
        <taxon>Atribacterota</taxon>
        <taxon>Candidatus Phoenicimicrobiia</taxon>
        <taxon>Candidatus Pheonicimicrobiales</taxon>
        <taxon>Candidatus Phoenicimicrobiaceae</taxon>
        <taxon>Candidatus Sediminicultor</taxon>
    </lineage>
</organism>
<comment type="similarity">
    <text evidence="1">Belongs to the carotenoid/retinoid oxidoreductase family.</text>
</comment>
<comment type="caution">
    <text evidence="2">The sequence shown here is derived from an EMBL/GenBank/DDBJ whole genome shotgun (WGS) entry which is preliminary data.</text>
</comment>
<gene>
    <name evidence="2" type="ORF">A2V47_00635</name>
</gene>
<protein>
    <recommendedName>
        <fullName evidence="4">Amine oxidase domain-containing protein</fullName>
    </recommendedName>
</protein>
<dbReference type="PANTHER" id="PTHR43734">
    <property type="entry name" value="PHYTOENE DESATURASE"/>
    <property type="match status" value="1"/>
</dbReference>
<accession>A0A1F5A5H4</accession>
<evidence type="ECO:0000256" key="1">
    <source>
        <dbReference type="ARBA" id="ARBA00006046"/>
    </source>
</evidence>
<dbReference type="EMBL" id="MEYH01000100">
    <property type="protein sequence ID" value="OGD13795.1"/>
    <property type="molecule type" value="Genomic_DNA"/>
</dbReference>
<dbReference type="PANTHER" id="PTHR43734:SF1">
    <property type="entry name" value="PHYTOENE DESATURASE"/>
    <property type="match status" value="1"/>
</dbReference>
<evidence type="ECO:0000313" key="2">
    <source>
        <dbReference type="EMBL" id="OGD13795.1"/>
    </source>
</evidence>
<name>A0A1F5A5H4_9BACT</name>
<reference evidence="2 3" key="1">
    <citation type="journal article" date="2016" name="Nat. Commun.">
        <title>Thousands of microbial genomes shed light on interconnected biogeochemical processes in an aquifer system.</title>
        <authorList>
            <person name="Anantharaman K."/>
            <person name="Brown C.T."/>
            <person name="Hug L.A."/>
            <person name="Sharon I."/>
            <person name="Castelle C.J."/>
            <person name="Probst A.J."/>
            <person name="Thomas B.C."/>
            <person name="Singh A."/>
            <person name="Wilkins M.J."/>
            <person name="Karaoz U."/>
            <person name="Brodie E.L."/>
            <person name="Williams K.H."/>
            <person name="Hubbard S.S."/>
            <person name="Banfield J.F."/>
        </authorList>
    </citation>
    <scope>NUCLEOTIDE SEQUENCE [LARGE SCALE GENOMIC DNA]</scope>
</reference>
<dbReference type="Gene3D" id="3.50.50.60">
    <property type="entry name" value="FAD/NAD(P)-binding domain"/>
    <property type="match status" value="2"/>
</dbReference>
<proteinExistence type="inferred from homology"/>
<dbReference type="STRING" id="1797291.A2V47_00635"/>
<dbReference type="AlphaFoldDB" id="A0A1F5A5H4"/>
<dbReference type="SUPFAM" id="SSF51905">
    <property type="entry name" value="FAD/NAD(P)-binding domain"/>
    <property type="match status" value="1"/>
</dbReference>
<dbReference type="Pfam" id="PF13450">
    <property type="entry name" value="NAD_binding_8"/>
    <property type="match status" value="1"/>
</dbReference>
<sequence length="534" mass="59997">MIVGGGMAGLTAGAFAADAGYSVLICEKENQLGGLINSFDKNGFTFDSGIRAIEDSGIVFPMLSSLGIEIEFVKSQVSVGIEDRIIGITSEENLKDYFELLASFYPESSEDIKRITDNIKTVMKYMKVLYGIENPIFKDLKHDRNYLFKVLLPWLGKFFFAIDKINRMNAPVEKHLKMFTGNQSLIDIISQHFFKETPAFFALSYFSLYLDYSYPLGGTGMIPRKMEEFCANRKVEIAKNTKIAALDPDHHSVTDEQGKVYFYKKLIWAADQKTMYQCIDTDKILDQKIKQKTIARKNEIKEKIGGDSVFTLYLSVDLAPSYFSEISHGHFFYTPLRIGLGEKIYSDLNQLLSVQSKTPTKKSQEQIKIWISKYINYTTFEISIPVLKDKNLAPAGKTGLIVSVLFDYSLIKILDEQGLYNEIKIHIEDCLIDALSKSVYPGIRSAIMDRFSYSPLSIAKKTGNSEGAITGWAFTNKGMPAVNKMQNISKSVLTPLSNIFQAGQWTYSPSGLPIAILTGKLAANKVISQLKKRK</sequence>